<dbReference type="Proteomes" id="UP000219048">
    <property type="component" value="Unassembled WGS sequence"/>
</dbReference>
<gene>
    <name evidence="1" type="ORF">SAMN06265377_1119</name>
</gene>
<organism evidence="1 2">
    <name type="scientific">Flagellimonas pacifica</name>
    <dbReference type="NCBI Taxonomy" id="1247520"/>
    <lineage>
        <taxon>Bacteria</taxon>
        <taxon>Pseudomonadati</taxon>
        <taxon>Bacteroidota</taxon>
        <taxon>Flavobacteriia</taxon>
        <taxon>Flavobacteriales</taxon>
        <taxon>Flavobacteriaceae</taxon>
        <taxon>Flagellimonas</taxon>
    </lineage>
</organism>
<dbReference type="AlphaFoldDB" id="A0A285ME58"/>
<dbReference type="Pfam" id="PF13875">
    <property type="entry name" value="DUF4202"/>
    <property type="match status" value="1"/>
</dbReference>
<sequence length="213" mass="24884">MQRAFLNNFEQTLAMAISQKQTDAFQLFDAANSADPNLEFYGEREFPKELLYAIRMTETLQEYEPEASEALQLAARCQHICRWEIPRQDYESNRAGYLKWRQDLKNFHAQKAEGLLRQAGYEQDVLDKVEFLLLKKQLKKSEDTQALEDVACLVFLQYYFEPFIKKHAEEKVVEILQKTWRKMSSKGQQRALELSISEKGMELITKAIADGTE</sequence>
<dbReference type="PANTHER" id="PTHR41729:SF1">
    <property type="entry name" value="GLUTAMYL-TRNA SYNTHETASE"/>
    <property type="match status" value="1"/>
</dbReference>
<dbReference type="EMBL" id="OBEH01000001">
    <property type="protein sequence ID" value="SNY95450.1"/>
    <property type="molecule type" value="Genomic_DNA"/>
</dbReference>
<protein>
    <recommendedName>
        <fullName evidence="3">DUF4202 domain-containing protein</fullName>
    </recommendedName>
</protein>
<keyword evidence="2" id="KW-1185">Reference proteome</keyword>
<dbReference type="PANTHER" id="PTHR41729">
    <property type="entry name" value="GLUTAMYL-TRNA SYNTHETASE"/>
    <property type="match status" value="1"/>
</dbReference>
<accession>A0A285ME58</accession>
<proteinExistence type="predicted"/>
<reference evidence="2" key="1">
    <citation type="submission" date="2017-09" db="EMBL/GenBank/DDBJ databases">
        <authorList>
            <person name="Varghese N."/>
            <person name="Submissions S."/>
        </authorList>
    </citation>
    <scope>NUCLEOTIDE SEQUENCE [LARGE SCALE GENOMIC DNA]</scope>
    <source>
        <strain evidence="2">DSM 25885</strain>
    </source>
</reference>
<dbReference type="InterPro" id="IPR025255">
    <property type="entry name" value="DUF4202"/>
</dbReference>
<evidence type="ECO:0000313" key="2">
    <source>
        <dbReference type="Proteomes" id="UP000219048"/>
    </source>
</evidence>
<name>A0A285ME58_9FLAO</name>
<evidence type="ECO:0008006" key="3">
    <source>
        <dbReference type="Google" id="ProtNLM"/>
    </source>
</evidence>
<dbReference type="RefSeq" id="WP_313788455.1">
    <property type="nucleotide sequence ID" value="NZ_OBEH01000001.1"/>
</dbReference>
<evidence type="ECO:0000313" key="1">
    <source>
        <dbReference type="EMBL" id="SNY95450.1"/>
    </source>
</evidence>